<dbReference type="InterPro" id="IPR052957">
    <property type="entry name" value="Auxin_embryo_med"/>
</dbReference>
<feature type="domain" description="Sacsin/Nov" evidence="1">
    <location>
        <begin position="54"/>
        <end position="158"/>
    </location>
</feature>
<feature type="non-terminal residue" evidence="2">
    <location>
        <position position="180"/>
    </location>
</feature>
<keyword evidence="4" id="KW-1185">Reference proteome</keyword>
<evidence type="ECO:0000259" key="1">
    <source>
        <dbReference type="Pfam" id="PF25794"/>
    </source>
</evidence>
<dbReference type="OMA" id="WEEPLEM"/>
<dbReference type="PANTHER" id="PTHR32387:SF0">
    <property type="entry name" value="PROTEIN NO VEIN"/>
    <property type="match status" value="1"/>
</dbReference>
<dbReference type="PANTHER" id="PTHR32387">
    <property type="entry name" value="WU:FJ29H11"/>
    <property type="match status" value="1"/>
</dbReference>
<dbReference type="SUPFAM" id="SSF55874">
    <property type="entry name" value="ATPase domain of HSP90 chaperone/DNA topoisomerase II/histidine kinase"/>
    <property type="match status" value="1"/>
</dbReference>
<reference evidence="3" key="3">
    <citation type="submission" date="2015-06" db="UniProtKB">
        <authorList>
            <consortium name="EnsemblMetazoa"/>
        </authorList>
    </citation>
    <scope>IDENTIFICATION</scope>
</reference>
<evidence type="ECO:0000313" key="3">
    <source>
        <dbReference type="EnsemblMetazoa" id="CapteP76413"/>
    </source>
</evidence>
<dbReference type="NCBIfam" id="NF047352">
    <property type="entry name" value="P_loop_sacsin"/>
    <property type="match status" value="1"/>
</dbReference>
<dbReference type="AlphaFoldDB" id="R7UQR2"/>
<reference evidence="2 4" key="2">
    <citation type="journal article" date="2013" name="Nature">
        <title>Insights into bilaterian evolution from three spiralian genomes.</title>
        <authorList>
            <person name="Simakov O."/>
            <person name="Marletaz F."/>
            <person name="Cho S.J."/>
            <person name="Edsinger-Gonzales E."/>
            <person name="Havlak P."/>
            <person name="Hellsten U."/>
            <person name="Kuo D.H."/>
            <person name="Larsson T."/>
            <person name="Lv J."/>
            <person name="Arendt D."/>
            <person name="Savage R."/>
            <person name="Osoegawa K."/>
            <person name="de Jong P."/>
            <person name="Grimwood J."/>
            <person name="Chapman J.A."/>
            <person name="Shapiro H."/>
            <person name="Aerts A."/>
            <person name="Otillar R.P."/>
            <person name="Terry A.Y."/>
            <person name="Boore J.L."/>
            <person name="Grigoriev I.V."/>
            <person name="Lindberg D.R."/>
            <person name="Seaver E.C."/>
            <person name="Weisblat D.A."/>
            <person name="Putnam N.H."/>
            <person name="Rokhsar D.S."/>
        </authorList>
    </citation>
    <scope>NUCLEOTIDE SEQUENCE</scope>
    <source>
        <strain evidence="2 4">I ESC-2004</strain>
    </source>
</reference>
<accession>R7UQR2</accession>
<dbReference type="HOGENOM" id="CLU_102021_0_0_1"/>
<dbReference type="InterPro" id="IPR036890">
    <property type="entry name" value="HATPase_C_sf"/>
</dbReference>
<gene>
    <name evidence="2" type="ORF">CAPTEDRAFT_76413</name>
</gene>
<organism evidence="2">
    <name type="scientific">Capitella teleta</name>
    <name type="common">Polychaete worm</name>
    <dbReference type="NCBI Taxonomy" id="283909"/>
    <lineage>
        <taxon>Eukaryota</taxon>
        <taxon>Metazoa</taxon>
        <taxon>Spiralia</taxon>
        <taxon>Lophotrochozoa</taxon>
        <taxon>Annelida</taxon>
        <taxon>Polychaeta</taxon>
        <taxon>Sedentaria</taxon>
        <taxon>Scolecida</taxon>
        <taxon>Capitellidae</taxon>
        <taxon>Capitella</taxon>
    </lineage>
</organism>
<dbReference type="EMBL" id="AMQN01007509">
    <property type="status" value="NOT_ANNOTATED_CDS"/>
    <property type="molecule type" value="Genomic_DNA"/>
</dbReference>
<dbReference type="EMBL" id="KB300813">
    <property type="protein sequence ID" value="ELU06277.1"/>
    <property type="molecule type" value="Genomic_DNA"/>
</dbReference>
<feature type="non-terminal residue" evidence="2">
    <location>
        <position position="1"/>
    </location>
</feature>
<dbReference type="STRING" id="283909.R7UQR2"/>
<sequence>ETHEILSEKRAFIERIRREEFGIGLELTCEFQAVFEKNQARLGRSLQRLAHDLYSKDTHFVLELIQNADDNSYAEHLLNPDSDVVPTLSFVVSDRAVKISNNEKGFLEKHVKAICDVGCSTKPKHQMGYIGQKGIGFKSVFRVSDEPEIVSSGFHFKFDKNSSDMGYILPHWVNDEIPID</sequence>
<evidence type="ECO:0000313" key="2">
    <source>
        <dbReference type="EMBL" id="ELU06277.1"/>
    </source>
</evidence>
<proteinExistence type="predicted"/>
<reference evidence="4" key="1">
    <citation type="submission" date="2012-12" db="EMBL/GenBank/DDBJ databases">
        <authorList>
            <person name="Hellsten U."/>
            <person name="Grimwood J."/>
            <person name="Chapman J.A."/>
            <person name="Shapiro H."/>
            <person name="Aerts A."/>
            <person name="Otillar R.P."/>
            <person name="Terry A.Y."/>
            <person name="Boore J.L."/>
            <person name="Simakov O."/>
            <person name="Marletaz F."/>
            <person name="Cho S.-J."/>
            <person name="Edsinger-Gonzales E."/>
            <person name="Havlak P."/>
            <person name="Kuo D.-H."/>
            <person name="Larsson T."/>
            <person name="Lv J."/>
            <person name="Arendt D."/>
            <person name="Savage R."/>
            <person name="Osoegawa K."/>
            <person name="de Jong P."/>
            <person name="Lindberg D.R."/>
            <person name="Seaver E.C."/>
            <person name="Weisblat D.A."/>
            <person name="Putnam N.H."/>
            <person name="Grigoriev I.V."/>
            <person name="Rokhsar D.S."/>
        </authorList>
    </citation>
    <scope>NUCLEOTIDE SEQUENCE</scope>
    <source>
        <strain evidence="4">I ESC-2004</strain>
    </source>
</reference>
<dbReference type="OrthoDB" id="1262810at2759"/>
<dbReference type="EnsemblMetazoa" id="CapteT76413">
    <property type="protein sequence ID" value="CapteP76413"/>
    <property type="gene ID" value="CapteG76413"/>
</dbReference>
<dbReference type="Pfam" id="PF25794">
    <property type="entry name" value="SACS"/>
    <property type="match status" value="1"/>
</dbReference>
<evidence type="ECO:0000313" key="4">
    <source>
        <dbReference type="Proteomes" id="UP000014760"/>
    </source>
</evidence>
<dbReference type="Gene3D" id="3.30.565.10">
    <property type="entry name" value="Histidine kinase-like ATPase, C-terminal domain"/>
    <property type="match status" value="1"/>
</dbReference>
<protein>
    <recommendedName>
        <fullName evidence="1">Sacsin/Nov domain-containing protein</fullName>
    </recommendedName>
</protein>
<dbReference type="Proteomes" id="UP000014760">
    <property type="component" value="Unassembled WGS sequence"/>
</dbReference>
<dbReference type="InterPro" id="IPR058210">
    <property type="entry name" value="SACS/Nov_dom"/>
</dbReference>
<name>R7UQR2_CAPTE</name>